<proteinExistence type="predicted"/>
<dbReference type="InterPro" id="IPR052164">
    <property type="entry name" value="Anthracycline_SecMetBiosynth"/>
</dbReference>
<dbReference type="InterPro" id="IPR029068">
    <property type="entry name" value="Glyas_Bleomycin-R_OHBP_Dase"/>
</dbReference>
<evidence type="ECO:0000313" key="3">
    <source>
        <dbReference type="Proteomes" id="UP000650628"/>
    </source>
</evidence>
<dbReference type="InterPro" id="IPR004360">
    <property type="entry name" value="Glyas_Fos-R_dOase_dom"/>
</dbReference>
<dbReference type="SUPFAM" id="SSF54593">
    <property type="entry name" value="Glyoxalase/Bleomycin resistance protein/Dihydroxybiphenyl dioxygenase"/>
    <property type="match status" value="1"/>
</dbReference>
<accession>A0A8J3TKT8</accession>
<keyword evidence="3" id="KW-1185">Reference proteome</keyword>
<dbReference type="Gene3D" id="3.10.180.10">
    <property type="entry name" value="2,3-Dihydroxybiphenyl 1,2-Dioxygenase, domain 1"/>
    <property type="match status" value="1"/>
</dbReference>
<dbReference type="InterPro" id="IPR037523">
    <property type="entry name" value="VOC_core"/>
</dbReference>
<dbReference type="EMBL" id="BOOO01000004">
    <property type="protein sequence ID" value="GII27587.1"/>
    <property type="molecule type" value="Genomic_DNA"/>
</dbReference>
<dbReference type="PROSITE" id="PS51819">
    <property type="entry name" value="VOC"/>
    <property type="match status" value="1"/>
</dbReference>
<dbReference type="Pfam" id="PF00903">
    <property type="entry name" value="Glyoxalase"/>
    <property type="match status" value="1"/>
</dbReference>
<gene>
    <name evidence="2" type="ORF">Pmi06nite_10290</name>
</gene>
<dbReference type="Proteomes" id="UP000650628">
    <property type="component" value="Unassembled WGS sequence"/>
</dbReference>
<evidence type="ECO:0000313" key="2">
    <source>
        <dbReference type="EMBL" id="GII27587.1"/>
    </source>
</evidence>
<evidence type="ECO:0000259" key="1">
    <source>
        <dbReference type="PROSITE" id="PS51819"/>
    </source>
</evidence>
<comment type="caution">
    <text evidence="2">The sequence shown here is derived from an EMBL/GenBank/DDBJ whole genome shotgun (WGS) entry which is preliminary data.</text>
</comment>
<sequence length="128" mass="13560">MSVPAINTVAWFEVASDDPAAVRRFYGDLFGWRFQIDEDSAAGGVDYQIIRYSDDEKARGGVFSTGGSRPGHAVFTVLVADVTATCERVESLGGKVVSQVVGNAHGPDLAYVQDTSGNLVQIFAEAGS</sequence>
<dbReference type="RefSeq" id="WP_203951634.1">
    <property type="nucleotide sequence ID" value="NZ_BOOO01000004.1"/>
</dbReference>
<protein>
    <submittedName>
        <fullName evidence="2">Glyoxalase</fullName>
    </submittedName>
</protein>
<feature type="domain" description="VOC" evidence="1">
    <location>
        <begin position="8"/>
        <end position="125"/>
    </location>
</feature>
<reference evidence="2 3" key="1">
    <citation type="submission" date="2021-01" db="EMBL/GenBank/DDBJ databases">
        <title>Whole genome shotgun sequence of Planotetraspora mira NBRC 15435.</title>
        <authorList>
            <person name="Komaki H."/>
            <person name="Tamura T."/>
        </authorList>
    </citation>
    <scope>NUCLEOTIDE SEQUENCE [LARGE SCALE GENOMIC DNA]</scope>
    <source>
        <strain evidence="2 3">NBRC 15435</strain>
    </source>
</reference>
<dbReference type="PANTHER" id="PTHR33993">
    <property type="entry name" value="GLYOXALASE-RELATED"/>
    <property type="match status" value="1"/>
</dbReference>
<name>A0A8J3TKT8_9ACTN</name>
<dbReference type="AlphaFoldDB" id="A0A8J3TKT8"/>
<organism evidence="2 3">
    <name type="scientific">Planotetraspora mira</name>
    <dbReference type="NCBI Taxonomy" id="58121"/>
    <lineage>
        <taxon>Bacteria</taxon>
        <taxon>Bacillati</taxon>
        <taxon>Actinomycetota</taxon>
        <taxon>Actinomycetes</taxon>
        <taxon>Streptosporangiales</taxon>
        <taxon>Streptosporangiaceae</taxon>
        <taxon>Planotetraspora</taxon>
    </lineage>
</organism>